<dbReference type="GO" id="GO:0004519">
    <property type="term" value="F:endonuclease activity"/>
    <property type="evidence" value="ECO:0007669"/>
    <property type="project" value="UniProtKB-KW"/>
</dbReference>
<keyword evidence="4" id="KW-0255">Endonuclease</keyword>
<dbReference type="EMBL" id="PPGH01000034">
    <property type="protein sequence ID" value="PQJ96712.1"/>
    <property type="molecule type" value="Genomic_DNA"/>
</dbReference>
<dbReference type="GO" id="GO:0016787">
    <property type="term" value="F:hydrolase activity"/>
    <property type="evidence" value="ECO:0007669"/>
    <property type="project" value="UniProtKB-KW"/>
</dbReference>
<dbReference type="Proteomes" id="UP000239936">
    <property type="component" value="Unassembled WGS sequence"/>
</dbReference>
<comment type="similarity">
    <text evidence="1">Belongs to the HicA mRNA interferase family.</text>
</comment>
<evidence type="ECO:0000256" key="4">
    <source>
        <dbReference type="ARBA" id="ARBA00022759"/>
    </source>
</evidence>
<reference evidence="8 9" key="1">
    <citation type="submission" date="2018-01" db="EMBL/GenBank/DDBJ databases">
        <title>The complete genome sequence of Chromatium okenii LaCa, a purple sulfur bacterium with a turbulent life.</title>
        <authorList>
            <person name="Luedin S.M."/>
            <person name="Liechti N."/>
            <person name="Storelli N."/>
            <person name="Danza F."/>
            <person name="Wittwer M."/>
            <person name="Pothier J.F."/>
            <person name="Tonolla M.A."/>
        </authorList>
    </citation>
    <scope>NUCLEOTIDE SEQUENCE [LARGE SCALE GENOMIC DNA]</scope>
    <source>
        <strain evidence="8 9">LaCa</strain>
    </source>
</reference>
<evidence type="ECO:0000256" key="5">
    <source>
        <dbReference type="ARBA" id="ARBA00022801"/>
    </source>
</evidence>
<dbReference type="Pfam" id="PF07927">
    <property type="entry name" value="HicA_toxin"/>
    <property type="match status" value="1"/>
</dbReference>
<evidence type="ECO:0000256" key="2">
    <source>
        <dbReference type="ARBA" id="ARBA00022649"/>
    </source>
</evidence>
<keyword evidence="9" id="KW-1185">Reference proteome</keyword>
<keyword evidence="5" id="KW-0378">Hydrolase</keyword>
<keyword evidence="3" id="KW-0540">Nuclease</keyword>
<organism evidence="8 9">
    <name type="scientific">Chromatium okenii</name>
    <dbReference type="NCBI Taxonomy" id="61644"/>
    <lineage>
        <taxon>Bacteria</taxon>
        <taxon>Pseudomonadati</taxon>
        <taxon>Pseudomonadota</taxon>
        <taxon>Gammaproteobacteria</taxon>
        <taxon>Chromatiales</taxon>
        <taxon>Chromatiaceae</taxon>
        <taxon>Chromatium</taxon>
    </lineage>
</organism>
<dbReference type="RefSeq" id="WP_105073471.1">
    <property type="nucleotide sequence ID" value="NZ_PPGH01000034.1"/>
</dbReference>
<dbReference type="InterPro" id="IPR012933">
    <property type="entry name" value="HicA_mRNA_interferase"/>
</dbReference>
<evidence type="ECO:0000256" key="1">
    <source>
        <dbReference type="ARBA" id="ARBA00006620"/>
    </source>
</evidence>
<evidence type="ECO:0000256" key="7">
    <source>
        <dbReference type="ARBA" id="ARBA00023016"/>
    </source>
</evidence>
<dbReference type="OrthoDB" id="5772117at2"/>
<evidence type="ECO:0000256" key="3">
    <source>
        <dbReference type="ARBA" id="ARBA00022722"/>
    </source>
</evidence>
<keyword evidence="6" id="KW-0694">RNA-binding</keyword>
<comment type="caution">
    <text evidence="8">The sequence shown here is derived from an EMBL/GenBank/DDBJ whole genome shotgun (WGS) entry which is preliminary data.</text>
</comment>
<dbReference type="AlphaFoldDB" id="A0A2S7XTH1"/>
<keyword evidence="7" id="KW-0346">Stress response</keyword>
<name>A0A2S7XTH1_9GAMM</name>
<evidence type="ECO:0000313" key="8">
    <source>
        <dbReference type="EMBL" id="PQJ96712.1"/>
    </source>
</evidence>
<dbReference type="Gene3D" id="3.30.920.30">
    <property type="entry name" value="Hypothetical protein"/>
    <property type="match status" value="1"/>
</dbReference>
<evidence type="ECO:0000256" key="6">
    <source>
        <dbReference type="ARBA" id="ARBA00022884"/>
    </source>
</evidence>
<evidence type="ECO:0008006" key="10">
    <source>
        <dbReference type="Google" id="ProtNLM"/>
    </source>
</evidence>
<dbReference type="SUPFAM" id="SSF54786">
    <property type="entry name" value="YcfA/nrd intein domain"/>
    <property type="match status" value="1"/>
</dbReference>
<gene>
    <name evidence="8" type="ORF">CXB77_08105</name>
</gene>
<protein>
    <recommendedName>
        <fullName evidence="10">Type II toxin-antitoxin system HicA family toxin</fullName>
    </recommendedName>
</protein>
<sequence length="65" mass="7237">MPPKIRELIAALEKAGFSDRGGKGSHRNYIHPKMIKPITVSGQYGDDAQQYLIKAVQKAIKESQQ</sequence>
<accession>A0A2S7XTH1</accession>
<dbReference type="GO" id="GO:0003729">
    <property type="term" value="F:mRNA binding"/>
    <property type="evidence" value="ECO:0007669"/>
    <property type="project" value="InterPro"/>
</dbReference>
<proteinExistence type="inferred from homology"/>
<keyword evidence="2" id="KW-1277">Toxin-antitoxin system</keyword>
<dbReference type="InterPro" id="IPR038570">
    <property type="entry name" value="HicA_sf"/>
</dbReference>
<evidence type="ECO:0000313" key="9">
    <source>
        <dbReference type="Proteomes" id="UP000239936"/>
    </source>
</evidence>